<dbReference type="InParanoid" id="A0A0C3EDR1"/>
<reference evidence="1 2" key="1">
    <citation type="submission" date="2014-04" db="EMBL/GenBank/DDBJ databases">
        <authorList>
            <consortium name="DOE Joint Genome Institute"/>
            <person name="Kuo A."/>
            <person name="Kohler A."/>
            <person name="Nagy L.G."/>
            <person name="Floudas D."/>
            <person name="Copeland A."/>
            <person name="Barry K.W."/>
            <person name="Cichocki N."/>
            <person name="Veneault-Fourrey C."/>
            <person name="LaButti K."/>
            <person name="Lindquist E.A."/>
            <person name="Lipzen A."/>
            <person name="Lundell T."/>
            <person name="Morin E."/>
            <person name="Murat C."/>
            <person name="Sun H."/>
            <person name="Tunlid A."/>
            <person name="Henrissat B."/>
            <person name="Grigoriev I.V."/>
            <person name="Hibbett D.S."/>
            <person name="Martin F."/>
            <person name="Nordberg H.P."/>
            <person name="Cantor M.N."/>
            <person name="Hua S.X."/>
        </authorList>
    </citation>
    <scope>NUCLEOTIDE SEQUENCE [LARGE SCALE GENOMIC DNA]</scope>
    <source>
        <strain evidence="1 2">Foug A</strain>
    </source>
</reference>
<keyword evidence="2" id="KW-1185">Reference proteome</keyword>
<proteinExistence type="predicted"/>
<name>A0A0C3EDR1_9AGAM</name>
<evidence type="ECO:0000313" key="1">
    <source>
        <dbReference type="EMBL" id="KIM66459.1"/>
    </source>
</evidence>
<accession>A0A0C3EDR1</accession>
<dbReference type="HOGENOM" id="CLU_2887094_0_0_1"/>
<dbReference type="AlphaFoldDB" id="A0A0C3EDR1"/>
<protein>
    <submittedName>
        <fullName evidence="1">Uncharacterized protein</fullName>
    </submittedName>
</protein>
<gene>
    <name evidence="1" type="ORF">SCLCIDRAFT_1211219</name>
</gene>
<reference evidence="2" key="2">
    <citation type="submission" date="2015-01" db="EMBL/GenBank/DDBJ databases">
        <title>Evolutionary Origins and Diversification of the Mycorrhizal Mutualists.</title>
        <authorList>
            <consortium name="DOE Joint Genome Institute"/>
            <consortium name="Mycorrhizal Genomics Consortium"/>
            <person name="Kohler A."/>
            <person name="Kuo A."/>
            <person name="Nagy L.G."/>
            <person name="Floudas D."/>
            <person name="Copeland A."/>
            <person name="Barry K.W."/>
            <person name="Cichocki N."/>
            <person name="Veneault-Fourrey C."/>
            <person name="LaButti K."/>
            <person name="Lindquist E.A."/>
            <person name="Lipzen A."/>
            <person name="Lundell T."/>
            <person name="Morin E."/>
            <person name="Murat C."/>
            <person name="Riley R."/>
            <person name="Ohm R."/>
            <person name="Sun H."/>
            <person name="Tunlid A."/>
            <person name="Henrissat B."/>
            <person name="Grigoriev I.V."/>
            <person name="Hibbett D.S."/>
            <person name="Martin F."/>
        </authorList>
    </citation>
    <scope>NUCLEOTIDE SEQUENCE [LARGE SCALE GENOMIC DNA]</scope>
    <source>
        <strain evidence="2">Foug A</strain>
    </source>
</reference>
<dbReference type="EMBL" id="KN822017">
    <property type="protein sequence ID" value="KIM66459.1"/>
    <property type="molecule type" value="Genomic_DNA"/>
</dbReference>
<sequence length="63" mass="6993">MESTSLTYSSIHPRFILALSYRSTKPELMLSQTNDIAMVYKKMTSGGTSDDPCEEIICAGESR</sequence>
<dbReference type="Proteomes" id="UP000053989">
    <property type="component" value="Unassembled WGS sequence"/>
</dbReference>
<organism evidence="1 2">
    <name type="scientific">Scleroderma citrinum Foug A</name>
    <dbReference type="NCBI Taxonomy" id="1036808"/>
    <lineage>
        <taxon>Eukaryota</taxon>
        <taxon>Fungi</taxon>
        <taxon>Dikarya</taxon>
        <taxon>Basidiomycota</taxon>
        <taxon>Agaricomycotina</taxon>
        <taxon>Agaricomycetes</taxon>
        <taxon>Agaricomycetidae</taxon>
        <taxon>Boletales</taxon>
        <taxon>Sclerodermatineae</taxon>
        <taxon>Sclerodermataceae</taxon>
        <taxon>Scleroderma</taxon>
    </lineage>
</organism>
<evidence type="ECO:0000313" key="2">
    <source>
        <dbReference type="Proteomes" id="UP000053989"/>
    </source>
</evidence>